<keyword evidence="2" id="KW-0012">Acyltransferase</keyword>
<dbReference type="PIRSF" id="PIRSF037663">
    <property type="entry name" value="Acetyltransf_GNAT_prd"/>
    <property type="match status" value="1"/>
</dbReference>
<dbReference type="Proteomes" id="UP000198856">
    <property type="component" value="Unassembled WGS sequence"/>
</dbReference>
<reference evidence="4 5" key="1">
    <citation type="submission" date="2016-10" db="EMBL/GenBank/DDBJ databases">
        <authorList>
            <person name="de Groot N.N."/>
        </authorList>
    </citation>
    <scope>NUCLEOTIDE SEQUENCE [LARGE SCALE GENOMIC DNA]</scope>
    <source>
        <strain evidence="4 5">IBRC-M10015</strain>
    </source>
</reference>
<dbReference type="EMBL" id="FNFC01000007">
    <property type="protein sequence ID" value="SDJ68022.1"/>
    <property type="molecule type" value="Genomic_DNA"/>
</dbReference>
<dbReference type="AlphaFoldDB" id="A0A1G8VPT3"/>
<keyword evidence="4" id="KW-0687">Ribonucleoprotein</keyword>
<dbReference type="RefSeq" id="WP_092701973.1">
    <property type="nucleotide sequence ID" value="NZ_FNFC01000007.1"/>
</dbReference>
<evidence type="ECO:0000256" key="1">
    <source>
        <dbReference type="ARBA" id="ARBA00022679"/>
    </source>
</evidence>
<dbReference type="InterPro" id="IPR050832">
    <property type="entry name" value="Bact_Acetyltransf"/>
</dbReference>
<organism evidence="4 5">
    <name type="scientific">Halovenus aranensis</name>
    <dbReference type="NCBI Taxonomy" id="890420"/>
    <lineage>
        <taxon>Archaea</taxon>
        <taxon>Methanobacteriati</taxon>
        <taxon>Methanobacteriota</taxon>
        <taxon>Stenosarchaea group</taxon>
        <taxon>Halobacteria</taxon>
        <taxon>Halobacteriales</taxon>
        <taxon>Haloarculaceae</taxon>
        <taxon>Halovenus</taxon>
    </lineage>
</organism>
<dbReference type="Gene3D" id="3.40.630.30">
    <property type="match status" value="1"/>
</dbReference>
<dbReference type="OrthoDB" id="11597at2157"/>
<dbReference type="InterPro" id="IPR017255">
    <property type="entry name" value="AcTrfase_GNAT_prd"/>
</dbReference>
<feature type="domain" description="N-acetyltransferase" evidence="3">
    <location>
        <begin position="3"/>
        <end position="165"/>
    </location>
</feature>
<dbReference type="InterPro" id="IPR016181">
    <property type="entry name" value="Acyl_CoA_acyltransferase"/>
</dbReference>
<dbReference type="PROSITE" id="PS51186">
    <property type="entry name" value="GNAT"/>
    <property type="match status" value="1"/>
</dbReference>
<gene>
    <name evidence="4" type="ORF">SAMN05216226_10779</name>
</gene>
<dbReference type="SUPFAM" id="SSF55729">
    <property type="entry name" value="Acyl-CoA N-acyltransferases (Nat)"/>
    <property type="match status" value="1"/>
</dbReference>
<evidence type="ECO:0000313" key="5">
    <source>
        <dbReference type="Proteomes" id="UP000198856"/>
    </source>
</evidence>
<proteinExistence type="predicted"/>
<keyword evidence="4" id="KW-0689">Ribosomal protein</keyword>
<dbReference type="InterPro" id="IPR000182">
    <property type="entry name" value="GNAT_dom"/>
</dbReference>
<dbReference type="CDD" id="cd04301">
    <property type="entry name" value="NAT_SF"/>
    <property type="match status" value="1"/>
</dbReference>
<accession>A0A1G8VPT3</accession>
<evidence type="ECO:0000256" key="2">
    <source>
        <dbReference type="ARBA" id="ARBA00023315"/>
    </source>
</evidence>
<sequence length="167" mass="18906">MSVEIREATPADASEIAAVAEEAWHEVHAPIIGKQRTEAFLTRYYDTESLREVIDSDGWSAHVADAGDELAGFVSGGPDDERPDLFYLNRIYLRRAYWGNGIGSRLLGAFERDVATRGYGEMSLRVMVENDRAVQFYKRNGFERHEKLYDEEVGTDSYVYVKELDGA</sequence>
<name>A0A1G8VPT3_9EURY</name>
<evidence type="ECO:0000313" key="4">
    <source>
        <dbReference type="EMBL" id="SDJ68022.1"/>
    </source>
</evidence>
<dbReference type="Pfam" id="PF00583">
    <property type="entry name" value="Acetyltransf_1"/>
    <property type="match status" value="1"/>
</dbReference>
<dbReference type="GO" id="GO:0005840">
    <property type="term" value="C:ribosome"/>
    <property type="evidence" value="ECO:0007669"/>
    <property type="project" value="UniProtKB-KW"/>
</dbReference>
<dbReference type="STRING" id="890420.SAMN05216226_10779"/>
<dbReference type="PANTHER" id="PTHR43877">
    <property type="entry name" value="AMINOALKYLPHOSPHONATE N-ACETYLTRANSFERASE-RELATED-RELATED"/>
    <property type="match status" value="1"/>
</dbReference>
<keyword evidence="1" id="KW-0808">Transferase</keyword>
<protein>
    <submittedName>
        <fullName evidence="4">Ribosomal protein S18 acetylase RimI</fullName>
    </submittedName>
</protein>
<dbReference type="GO" id="GO:0016747">
    <property type="term" value="F:acyltransferase activity, transferring groups other than amino-acyl groups"/>
    <property type="evidence" value="ECO:0007669"/>
    <property type="project" value="InterPro"/>
</dbReference>
<keyword evidence="5" id="KW-1185">Reference proteome</keyword>
<evidence type="ECO:0000259" key="3">
    <source>
        <dbReference type="PROSITE" id="PS51186"/>
    </source>
</evidence>